<dbReference type="RefSeq" id="WP_306390103.1">
    <property type="nucleotide sequence ID" value="NZ_JAVCAP010000022.1"/>
</dbReference>
<dbReference type="PANTHER" id="PTHR30462:SF3">
    <property type="entry name" value="INTERMEMBRANE TRANSPORT PROTEIN PQIA"/>
    <property type="match status" value="1"/>
</dbReference>
<dbReference type="NCBIfam" id="TIGR00155">
    <property type="entry name" value="pqiA_fam"/>
    <property type="match status" value="1"/>
</dbReference>
<keyword evidence="3" id="KW-1003">Cell membrane</keyword>
<feature type="transmembrane region" description="Helical" evidence="8">
    <location>
        <begin position="186"/>
        <end position="204"/>
    </location>
</feature>
<comment type="caution">
    <text evidence="9">The sequence shown here is derived from an EMBL/GenBank/DDBJ whole genome shotgun (WGS) entry which is preliminary data.</text>
</comment>
<evidence type="ECO:0000313" key="9">
    <source>
        <dbReference type="EMBL" id="MDP8568381.1"/>
    </source>
</evidence>
<protein>
    <submittedName>
        <fullName evidence="9">Paraquat-inducible protein A</fullName>
    </submittedName>
</protein>
<evidence type="ECO:0000256" key="7">
    <source>
        <dbReference type="ARBA" id="ARBA00023136"/>
    </source>
</evidence>
<dbReference type="Pfam" id="PF04403">
    <property type="entry name" value="PqiA"/>
    <property type="match status" value="2"/>
</dbReference>
<keyword evidence="10" id="KW-1185">Reference proteome</keyword>
<dbReference type="EMBL" id="JAVCAP010000022">
    <property type="protein sequence ID" value="MDP8568381.1"/>
    <property type="molecule type" value="Genomic_DNA"/>
</dbReference>
<evidence type="ECO:0000313" key="10">
    <source>
        <dbReference type="Proteomes" id="UP001225906"/>
    </source>
</evidence>
<comment type="similarity">
    <text evidence="2">Belongs to the PqiA family.</text>
</comment>
<comment type="subcellular location">
    <subcellularLocation>
        <location evidence="1">Cell inner membrane</location>
        <topology evidence="1">Multi-pass membrane protein</topology>
    </subcellularLocation>
</comment>
<feature type="transmembrane region" description="Helical" evidence="8">
    <location>
        <begin position="114"/>
        <end position="139"/>
    </location>
</feature>
<evidence type="ECO:0000256" key="4">
    <source>
        <dbReference type="ARBA" id="ARBA00022519"/>
    </source>
</evidence>
<keyword evidence="4" id="KW-0997">Cell inner membrane</keyword>
<dbReference type="InterPro" id="IPR005219">
    <property type="entry name" value="PqiA-like_proteobact"/>
</dbReference>
<evidence type="ECO:0000256" key="2">
    <source>
        <dbReference type="ARBA" id="ARBA00007555"/>
    </source>
</evidence>
<reference evidence="10" key="1">
    <citation type="journal article" date="2019" name="Int. J. Syst. Evol. Microbiol.">
        <title>The Global Catalogue of Microorganisms (GCM) 10K type strain sequencing project: providing services to taxonomists for standard genome sequencing and annotation.</title>
        <authorList>
            <consortium name="The Broad Institute Genomics Platform"/>
            <consortium name="The Broad Institute Genome Sequencing Center for Infectious Disease"/>
            <person name="Wu L."/>
            <person name="Ma J."/>
        </authorList>
    </citation>
    <scope>NUCLEOTIDE SEQUENCE [LARGE SCALE GENOMIC DNA]</scope>
    <source>
        <strain evidence="10">VKM B-3159</strain>
    </source>
</reference>
<feature type="transmembrane region" description="Helical" evidence="8">
    <location>
        <begin position="402"/>
        <end position="421"/>
    </location>
</feature>
<evidence type="ECO:0000256" key="1">
    <source>
        <dbReference type="ARBA" id="ARBA00004429"/>
    </source>
</evidence>
<organism evidence="9 10">
    <name type="scientific">Methylophilus aquaticus</name>
    <dbReference type="NCBI Taxonomy" id="1971610"/>
    <lineage>
        <taxon>Bacteria</taxon>
        <taxon>Pseudomonadati</taxon>
        <taxon>Pseudomonadota</taxon>
        <taxon>Betaproteobacteria</taxon>
        <taxon>Nitrosomonadales</taxon>
        <taxon>Methylophilaceae</taxon>
        <taxon>Methylophilus</taxon>
    </lineage>
</organism>
<keyword evidence="6 8" id="KW-1133">Transmembrane helix</keyword>
<dbReference type="PANTHER" id="PTHR30462">
    <property type="entry name" value="INTERMEMBRANE TRANSPORT PROTEIN PQIB-RELATED"/>
    <property type="match status" value="1"/>
</dbReference>
<feature type="transmembrane region" description="Helical" evidence="8">
    <location>
        <begin position="274"/>
        <end position="291"/>
    </location>
</feature>
<accession>A0ABT9JUW6</accession>
<sequence length="436" mass="47420">MQAFVAITEGEENPLTTHVYKKRRRARACTACDLVCLLPVLRPGEQANCARCRHVLARRHLHPVQRSIALAITALISLLIAVTFPFIGVEAGSLDNQILIGQTAEALLILHQPLVATIVAVTVIVLPALYLAGVIMMQAGMLRDIQRDYSDPIARTFTKLHPWMMADVFIIAALVSLVKLVGMAEVHLGVSFWAYCLFAILLLMTTRSVDTGWLWCSLAGEPAPPANLRFGISAAAQQMTGCPTCGLINSLSASGTGKCVRCGDRLHLRKQQSLQRTLALLFTGVVLYIPANTYPMMITTSFGQSHSATIIGGMIEFWKSGSQPIAVIIFVASILVPVLKMLTLILLSWAVYQGAATHALHKTRLYHLTELIGRWSMVDVFVVAIMVALIQSGNLMSITPGPAALAFCAVVVITMLAAMAFDPRLIWDSQGNRHES</sequence>
<feature type="transmembrane region" description="Helical" evidence="8">
    <location>
        <begin position="68"/>
        <end position="87"/>
    </location>
</feature>
<feature type="transmembrane region" description="Helical" evidence="8">
    <location>
        <begin position="372"/>
        <end position="390"/>
    </location>
</feature>
<dbReference type="InterPro" id="IPR051800">
    <property type="entry name" value="PqiA-PqiB_transport"/>
</dbReference>
<dbReference type="InterPro" id="IPR007498">
    <property type="entry name" value="PqiA-like"/>
</dbReference>
<feature type="transmembrane region" description="Helical" evidence="8">
    <location>
        <begin position="160"/>
        <end position="180"/>
    </location>
</feature>
<keyword evidence="7 8" id="KW-0472">Membrane</keyword>
<evidence type="ECO:0000256" key="5">
    <source>
        <dbReference type="ARBA" id="ARBA00022692"/>
    </source>
</evidence>
<gene>
    <name evidence="9" type="ORF">Q9291_11020</name>
</gene>
<proteinExistence type="inferred from homology"/>
<evidence type="ECO:0000256" key="6">
    <source>
        <dbReference type="ARBA" id="ARBA00022989"/>
    </source>
</evidence>
<name>A0ABT9JUW6_9PROT</name>
<keyword evidence="5 8" id="KW-0812">Transmembrane</keyword>
<evidence type="ECO:0000256" key="8">
    <source>
        <dbReference type="SAM" id="Phobius"/>
    </source>
</evidence>
<evidence type="ECO:0000256" key="3">
    <source>
        <dbReference type="ARBA" id="ARBA00022475"/>
    </source>
</evidence>
<feature type="transmembrane region" description="Helical" evidence="8">
    <location>
        <begin position="325"/>
        <end position="352"/>
    </location>
</feature>
<dbReference type="Proteomes" id="UP001225906">
    <property type="component" value="Unassembled WGS sequence"/>
</dbReference>